<gene>
    <name evidence="3" type="ORF">SAMN04488131_102330</name>
</gene>
<feature type="compositionally biased region" description="Polar residues" evidence="1">
    <location>
        <begin position="64"/>
        <end position="74"/>
    </location>
</feature>
<organism evidence="3 4">
    <name type="scientific">Flavobacterium xueshanense</name>
    <dbReference type="NCBI Taxonomy" id="935223"/>
    <lineage>
        <taxon>Bacteria</taxon>
        <taxon>Pseudomonadati</taxon>
        <taxon>Bacteroidota</taxon>
        <taxon>Flavobacteriia</taxon>
        <taxon>Flavobacteriales</taxon>
        <taxon>Flavobacteriaceae</taxon>
        <taxon>Flavobacterium</taxon>
    </lineage>
</organism>
<keyword evidence="4" id="KW-1185">Reference proteome</keyword>
<proteinExistence type="predicted"/>
<dbReference type="EMBL" id="FONQ01000002">
    <property type="protein sequence ID" value="SFE54955.1"/>
    <property type="molecule type" value="Genomic_DNA"/>
</dbReference>
<accession>A0A1I2BFM3</accession>
<reference evidence="4" key="1">
    <citation type="submission" date="2016-10" db="EMBL/GenBank/DDBJ databases">
        <authorList>
            <person name="Varghese N."/>
            <person name="Submissions S."/>
        </authorList>
    </citation>
    <scope>NUCLEOTIDE SEQUENCE [LARGE SCALE GENOMIC DNA]</scope>
    <source>
        <strain evidence="4">CGMCC 1.9227</strain>
    </source>
</reference>
<feature type="chain" id="PRO_5011464081" evidence="2">
    <location>
        <begin position="21"/>
        <end position="83"/>
    </location>
</feature>
<evidence type="ECO:0000313" key="4">
    <source>
        <dbReference type="Proteomes" id="UP000198596"/>
    </source>
</evidence>
<evidence type="ECO:0000313" key="3">
    <source>
        <dbReference type="EMBL" id="SFE54955.1"/>
    </source>
</evidence>
<feature type="signal peptide" evidence="2">
    <location>
        <begin position="1"/>
        <end position="20"/>
    </location>
</feature>
<protein>
    <submittedName>
        <fullName evidence="3">Uncharacterized protein</fullName>
    </submittedName>
</protein>
<evidence type="ECO:0000256" key="2">
    <source>
        <dbReference type="SAM" id="SignalP"/>
    </source>
</evidence>
<keyword evidence="2" id="KW-0732">Signal</keyword>
<dbReference type="AlphaFoldDB" id="A0A1I2BFM3"/>
<sequence>MKKYMYFSVCFALFPAPSYAQKKGKIALPEIEKAVNTCPWQKSKTKQISWLEAIGKKQIDSIMGTSQVKTSTENPIKKNKNRS</sequence>
<dbReference type="Proteomes" id="UP000198596">
    <property type="component" value="Unassembled WGS sequence"/>
</dbReference>
<name>A0A1I2BFM3_9FLAO</name>
<dbReference type="OrthoDB" id="1363471at2"/>
<feature type="region of interest" description="Disordered" evidence="1">
    <location>
        <begin position="64"/>
        <end position="83"/>
    </location>
</feature>
<evidence type="ECO:0000256" key="1">
    <source>
        <dbReference type="SAM" id="MobiDB-lite"/>
    </source>
</evidence>
<dbReference type="RefSeq" id="WP_091203373.1">
    <property type="nucleotide sequence ID" value="NZ_FONQ01000002.1"/>
</dbReference>